<feature type="region of interest" description="Disordered" evidence="1">
    <location>
        <begin position="1"/>
        <end position="41"/>
    </location>
</feature>
<organism evidence="2">
    <name type="scientific">Arundo donax</name>
    <name type="common">Giant reed</name>
    <name type="synonym">Donax arundinaceus</name>
    <dbReference type="NCBI Taxonomy" id="35708"/>
    <lineage>
        <taxon>Eukaryota</taxon>
        <taxon>Viridiplantae</taxon>
        <taxon>Streptophyta</taxon>
        <taxon>Embryophyta</taxon>
        <taxon>Tracheophyta</taxon>
        <taxon>Spermatophyta</taxon>
        <taxon>Magnoliopsida</taxon>
        <taxon>Liliopsida</taxon>
        <taxon>Poales</taxon>
        <taxon>Poaceae</taxon>
        <taxon>PACMAD clade</taxon>
        <taxon>Arundinoideae</taxon>
        <taxon>Arundineae</taxon>
        <taxon>Arundo</taxon>
    </lineage>
</organism>
<protein>
    <submittedName>
        <fullName evidence="2">Uncharacterized protein</fullName>
    </submittedName>
</protein>
<feature type="region of interest" description="Disordered" evidence="1">
    <location>
        <begin position="82"/>
        <end position="107"/>
    </location>
</feature>
<feature type="compositionally biased region" description="Basic residues" evidence="1">
    <location>
        <begin position="10"/>
        <end position="25"/>
    </location>
</feature>
<evidence type="ECO:0000256" key="1">
    <source>
        <dbReference type="SAM" id="MobiDB-lite"/>
    </source>
</evidence>
<evidence type="ECO:0000313" key="2">
    <source>
        <dbReference type="EMBL" id="JAE05791.1"/>
    </source>
</evidence>
<reference evidence="2" key="2">
    <citation type="journal article" date="2015" name="Data Brief">
        <title>Shoot transcriptome of the giant reed, Arundo donax.</title>
        <authorList>
            <person name="Barrero R.A."/>
            <person name="Guerrero F.D."/>
            <person name="Moolhuijzen P."/>
            <person name="Goolsby J.A."/>
            <person name="Tidwell J."/>
            <person name="Bellgard S.E."/>
            <person name="Bellgard M.I."/>
        </authorList>
    </citation>
    <scope>NUCLEOTIDE SEQUENCE</scope>
    <source>
        <tissue evidence="2">Shoot tissue taken approximately 20 cm above the soil surface</tissue>
    </source>
</reference>
<name>A0A0A9F6M2_ARUDO</name>
<sequence>MDKQYIPMRKCTRSNSTRKRRRRASGRSAAAQLSEARFRPATSQKFLASSPTALTAAGEVWQHCSRQVASCLTGACGRRRGPWTAASAAAPRAPPARARAGRRTGAA</sequence>
<dbReference type="AlphaFoldDB" id="A0A0A9F6M2"/>
<accession>A0A0A9F6M2</accession>
<proteinExistence type="predicted"/>
<reference evidence="2" key="1">
    <citation type="submission" date="2014-09" db="EMBL/GenBank/DDBJ databases">
        <authorList>
            <person name="Magalhaes I.L.F."/>
            <person name="Oliveira U."/>
            <person name="Santos F.R."/>
            <person name="Vidigal T.H.D.A."/>
            <person name="Brescovit A.D."/>
            <person name="Santos A.J."/>
        </authorList>
    </citation>
    <scope>NUCLEOTIDE SEQUENCE</scope>
    <source>
        <tissue evidence="2">Shoot tissue taken approximately 20 cm above the soil surface</tissue>
    </source>
</reference>
<dbReference type="EMBL" id="GBRH01192105">
    <property type="protein sequence ID" value="JAE05791.1"/>
    <property type="molecule type" value="Transcribed_RNA"/>
</dbReference>